<dbReference type="PATRIC" id="fig|307121.4.peg.242"/>
<dbReference type="PANTHER" id="PTHR35807">
    <property type="entry name" value="TRANSCRIPTIONAL REGULATOR REDD-RELATED"/>
    <property type="match status" value="1"/>
</dbReference>
<dbReference type="InterPro" id="IPR011990">
    <property type="entry name" value="TPR-like_helical_dom_sf"/>
</dbReference>
<proteinExistence type="inferred from homology"/>
<feature type="DNA-binding region" description="OmpR/PhoB-type" evidence="5">
    <location>
        <begin position="10"/>
        <end position="111"/>
    </location>
</feature>
<reference evidence="8" key="1">
    <citation type="submission" date="2016-06" db="EMBL/GenBank/DDBJ databases">
        <authorList>
            <person name="Varghese N."/>
        </authorList>
    </citation>
    <scope>NUCLEOTIDE SEQUENCE [LARGE SCALE GENOMIC DNA]</scope>
    <source>
        <strain evidence="8">DSM 45344</strain>
    </source>
</reference>
<dbReference type="SUPFAM" id="SSF52540">
    <property type="entry name" value="P-loop containing nucleoside triphosphate hydrolases"/>
    <property type="match status" value="1"/>
</dbReference>
<dbReference type="SUPFAM" id="SSF46894">
    <property type="entry name" value="C-terminal effector domain of the bipartite response regulators"/>
    <property type="match status" value="1"/>
</dbReference>
<keyword evidence="4" id="KW-0804">Transcription</keyword>
<dbReference type="SMART" id="SM00382">
    <property type="entry name" value="AAA"/>
    <property type="match status" value="1"/>
</dbReference>
<evidence type="ECO:0000256" key="3">
    <source>
        <dbReference type="ARBA" id="ARBA00023125"/>
    </source>
</evidence>
<dbReference type="STRING" id="307121.GA0070620_0226"/>
<accession>A0A1C3MWT0</accession>
<dbReference type="CDD" id="cd15831">
    <property type="entry name" value="BTAD"/>
    <property type="match status" value="1"/>
</dbReference>
<dbReference type="Gene3D" id="1.25.40.10">
    <property type="entry name" value="Tetratricopeptide repeat domain"/>
    <property type="match status" value="1"/>
</dbReference>
<keyword evidence="3 5" id="KW-0238">DNA-binding</keyword>
<dbReference type="GO" id="GO:0006355">
    <property type="term" value="P:regulation of DNA-templated transcription"/>
    <property type="evidence" value="ECO:0007669"/>
    <property type="project" value="InterPro"/>
</dbReference>
<dbReference type="InterPro" id="IPR003593">
    <property type="entry name" value="AAA+_ATPase"/>
</dbReference>
<dbReference type="Gene3D" id="1.10.10.10">
    <property type="entry name" value="Winged helix-like DNA-binding domain superfamily/Winged helix DNA-binding domain"/>
    <property type="match status" value="1"/>
</dbReference>
<dbReference type="RefSeq" id="WP_091597749.1">
    <property type="nucleotide sequence ID" value="NZ_JBHRWG010000002.1"/>
</dbReference>
<dbReference type="InterPro" id="IPR016032">
    <property type="entry name" value="Sig_transdc_resp-reg_C-effctor"/>
</dbReference>
<evidence type="ECO:0000256" key="2">
    <source>
        <dbReference type="ARBA" id="ARBA00023015"/>
    </source>
</evidence>
<comment type="similarity">
    <text evidence="1">Belongs to the AfsR/DnrI/RedD regulatory family.</text>
</comment>
<dbReference type="GO" id="GO:0000160">
    <property type="term" value="P:phosphorelay signal transduction system"/>
    <property type="evidence" value="ECO:0007669"/>
    <property type="project" value="InterPro"/>
</dbReference>
<protein>
    <submittedName>
        <fullName evidence="7">DNA-binding transcriptional activator of the SARP family</fullName>
    </submittedName>
</protein>
<dbReference type="InterPro" id="IPR036388">
    <property type="entry name" value="WH-like_DNA-bd_sf"/>
</dbReference>
<dbReference type="PRINTS" id="PR00364">
    <property type="entry name" value="DISEASERSIST"/>
</dbReference>
<name>A0A1C3MWT0_9ACTN</name>
<dbReference type="InterPro" id="IPR001867">
    <property type="entry name" value="OmpR/PhoB-type_DNA-bd"/>
</dbReference>
<keyword evidence="2" id="KW-0805">Transcription regulation</keyword>
<feature type="domain" description="OmpR/PhoB-type" evidence="6">
    <location>
        <begin position="10"/>
        <end position="111"/>
    </location>
</feature>
<evidence type="ECO:0000256" key="1">
    <source>
        <dbReference type="ARBA" id="ARBA00005820"/>
    </source>
</evidence>
<dbReference type="EMBL" id="LT598496">
    <property type="protein sequence ID" value="SBV24785.1"/>
    <property type="molecule type" value="Genomic_DNA"/>
</dbReference>
<evidence type="ECO:0000313" key="7">
    <source>
        <dbReference type="EMBL" id="SBV24785.1"/>
    </source>
</evidence>
<dbReference type="Pfam" id="PF03704">
    <property type="entry name" value="BTAD"/>
    <property type="match status" value="1"/>
</dbReference>
<dbReference type="PANTHER" id="PTHR35807:SF1">
    <property type="entry name" value="TRANSCRIPTIONAL REGULATOR REDD"/>
    <property type="match status" value="1"/>
</dbReference>
<evidence type="ECO:0000256" key="4">
    <source>
        <dbReference type="ARBA" id="ARBA00023163"/>
    </source>
</evidence>
<keyword evidence="8" id="KW-1185">Reference proteome</keyword>
<dbReference type="SUPFAM" id="SSF48452">
    <property type="entry name" value="TPR-like"/>
    <property type="match status" value="1"/>
</dbReference>
<dbReference type="PROSITE" id="PS51755">
    <property type="entry name" value="OMPR_PHOB"/>
    <property type="match status" value="1"/>
</dbReference>
<dbReference type="Gene3D" id="3.40.50.300">
    <property type="entry name" value="P-loop containing nucleotide triphosphate hydrolases"/>
    <property type="match status" value="1"/>
</dbReference>
<evidence type="ECO:0000259" key="6">
    <source>
        <dbReference type="PROSITE" id="PS51755"/>
    </source>
</evidence>
<dbReference type="SMART" id="SM00862">
    <property type="entry name" value="Trans_reg_C"/>
    <property type="match status" value="1"/>
</dbReference>
<dbReference type="InterPro" id="IPR051677">
    <property type="entry name" value="AfsR-DnrI-RedD_regulator"/>
</dbReference>
<evidence type="ECO:0000256" key="5">
    <source>
        <dbReference type="PROSITE-ProRule" id="PRU01091"/>
    </source>
</evidence>
<dbReference type="InterPro" id="IPR005158">
    <property type="entry name" value="BTAD"/>
</dbReference>
<organism evidence="7 8">
    <name type="scientific">Micromonospora krabiensis</name>
    <dbReference type="NCBI Taxonomy" id="307121"/>
    <lineage>
        <taxon>Bacteria</taxon>
        <taxon>Bacillati</taxon>
        <taxon>Actinomycetota</taxon>
        <taxon>Actinomycetes</taxon>
        <taxon>Micromonosporales</taxon>
        <taxon>Micromonosporaceae</taxon>
        <taxon>Micromonospora</taxon>
    </lineage>
</organism>
<dbReference type="AlphaFoldDB" id="A0A1C3MWT0"/>
<dbReference type="OrthoDB" id="4336084at2"/>
<dbReference type="GO" id="GO:0043531">
    <property type="term" value="F:ADP binding"/>
    <property type="evidence" value="ECO:0007669"/>
    <property type="project" value="InterPro"/>
</dbReference>
<dbReference type="Proteomes" id="UP000199393">
    <property type="component" value="Chromosome I"/>
</dbReference>
<dbReference type="SMART" id="SM01043">
    <property type="entry name" value="BTAD"/>
    <property type="match status" value="1"/>
</dbReference>
<dbReference type="GO" id="GO:0003677">
    <property type="term" value="F:DNA binding"/>
    <property type="evidence" value="ECO:0007669"/>
    <property type="project" value="UniProtKB-UniRule"/>
</dbReference>
<dbReference type="InterPro" id="IPR027417">
    <property type="entry name" value="P-loop_NTPase"/>
</dbReference>
<sequence>MERVAVSPPGSDRALRPAVFRVLGPLTLTSGADALVLPPSKVTSLLAALLLHPGEVVSVGALQQAIWGDERPGSAKAALQTCALRLRQLFSRYGITGSVIKTVPGGYRITATAETVDLMLFRDLIRRSRDEPDPEAELALLEEALALWSDPMLANVPSEALHRDVVPRISEERVRVIERVCDLKIGLGRDRSVQGELWTATRAYPANERFSAQLASVLYRTGRQADALAELRRIREHLGNELGVAPGPALRGLELTILRGEAPTPAGPVSPPAATPARYPLAPGFVGRDALGGTIAERLRAGCPIVVLSGPPGVGKTALARHVGQLVADDFPGGQARFEVSTAAASPLEHVERQLHAAFGRDAGARGGRRLLVLDDVVDARQARELPALLTAGDALLLTSRQSLSGPVARLGGWLHRVEPLDPADSLRMLAVTLGPERVDADPRAATALAALCDHLPLALRVAATRILLRARMSLAEAVQWLGADPLGRLSLPGEPDMSLGFRFDETLSRTGEALAAAFVRLATAAPTPITVDRAAQLLDVQASAARDLLDALVDHSLVEEAVDHYWIRGLLRRHAHAVAARPNPPPHPYRAKGPL</sequence>
<gene>
    <name evidence="7" type="ORF">GA0070620_0226</name>
</gene>
<evidence type="ECO:0000313" key="8">
    <source>
        <dbReference type="Proteomes" id="UP000199393"/>
    </source>
</evidence>
<dbReference type="Pfam" id="PF00486">
    <property type="entry name" value="Trans_reg_C"/>
    <property type="match status" value="1"/>
</dbReference>